<evidence type="ECO:0000313" key="3">
    <source>
        <dbReference type="Proteomes" id="UP000435802"/>
    </source>
</evidence>
<accession>A0A6N8SJQ3</accession>
<evidence type="ECO:0000313" key="2">
    <source>
        <dbReference type="EMBL" id="MXN48979.1"/>
    </source>
</evidence>
<organism evidence="2 3">
    <name type="scientific">Shinella kummerowiae</name>
    <dbReference type="NCBI Taxonomy" id="417745"/>
    <lineage>
        <taxon>Bacteria</taxon>
        <taxon>Pseudomonadati</taxon>
        <taxon>Pseudomonadota</taxon>
        <taxon>Alphaproteobacteria</taxon>
        <taxon>Hyphomicrobiales</taxon>
        <taxon>Rhizobiaceae</taxon>
        <taxon>Shinella</taxon>
    </lineage>
</organism>
<comment type="caution">
    <text evidence="2">The sequence shown here is derived from an EMBL/GenBank/DDBJ whole genome shotgun (WGS) entry which is preliminary data.</text>
</comment>
<feature type="signal peptide" evidence="1">
    <location>
        <begin position="1"/>
        <end position="28"/>
    </location>
</feature>
<protein>
    <submittedName>
        <fullName evidence="2">Uncharacterized protein</fullName>
    </submittedName>
</protein>
<evidence type="ECO:0000256" key="1">
    <source>
        <dbReference type="SAM" id="SignalP"/>
    </source>
</evidence>
<dbReference type="OrthoDB" id="8100773at2"/>
<feature type="chain" id="PRO_5026694006" evidence="1">
    <location>
        <begin position="29"/>
        <end position="278"/>
    </location>
</feature>
<dbReference type="SUPFAM" id="SSF101082">
    <property type="entry name" value="Typo IV secretion system protein TraC"/>
    <property type="match status" value="1"/>
</dbReference>
<dbReference type="Pfam" id="PF07996">
    <property type="entry name" value="T4SS"/>
    <property type="match status" value="1"/>
</dbReference>
<dbReference type="Gene3D" id="1.20.58.430">
    <property type="entry name" value="Type IV secretion system, VirB5-domain"/>
    <property type="match status" value="1"/>
</dbReference>
<keyword evidence="3" id="KW-1185">Reference proteome</keyword>
<dbReference type="InterPro" id="IPR023220">
    <property type="entry name" value="T4SS_VirB5-domain"/>
</dbReference>
<dbReference type="Proteomes" id="UP000435802">
    <property type="component" value="Unassembled WGS sequence"/>
</dbReference>
<reference evidence="2 3" key="1">
    <citation type="submission" date="2019-12" db="EMBL/GenBank/DDBJ databases">
        <title>Shinella kummerowiae sp. nov., a symbiotic bacterium isolated from root nodules of the herbal legume Kummerowia stipulacea.</title>
        <authorList>
            <person name="Gao J."/>
        </authorList>
    </citation>
    <scope>NUCLEOTIDE SEQUENCE [LARGE SCALE GENOMIC DNA]</scope>
    <source>
        <strain evidence="2 3">CCBAU 25048</strain>
    </source>
</reference>
<gene>
    <name evidence="2" type="ORF">GR138_27640</name>
</gene>
<dbReference type="EMBL" id="WUMK01000014">
    <property type="protein sequence ID" value="MXN48979.1"/>
    <property type="molecule type" value="Genomic_DNA"/>
</dbReference>
<dbReference type="RefSeq" id="WP_160862465.1">
    <property type="nucleotide sequence ID" value="NZ_WUMK01000014.1"/>
</dbReference>
<proteinExistence type="predicted"/>
<dbReference type="InterPro" id="IPR014158">
    <property type="entry name" value="T4SS_VirB5"/>
</dbReference>
<dbReference type="AlphaFoldDB" id="A0A6N8SJQ3"/>
<sequence length="278" mass="29326">MKSLLKPVLLSTALVLSPVGPLATIVNAQSAVVTPIPLPTIGTVPTATSSEQESHDEDTIRQLMYVVELSRVIGGGISQLFASSQSMTSLLGFIRDTTNAQLAAMTGAKTIPLANGPDEVTARDGGLSLREMANEGLAGSVAGPTDVATAFSQFVTTYKLGPAFDYQSKGSLNQVVVAHMAAHGAVAASTAESSYKRSNESMSRIDGYITALSASPDLKTSMDINTRVNIELTQQLNELLRSQAALTTLAGFYFMSAAGVQADADEILNFDDFNRNFR</sequence>
<keyword evidence="1" id="KW-0732">Signal</keyword>
<name>A0A6N8SJQ3_9HYPH</name>